<accession>A0A6C0BJR7</accession>
<dbReference type="EMBL" id="MN739167">
    <property type="protein sequence ID" value="QHS91991.1"/>
    <property type="molecule type" value="Genomic_DNA"/>
</dbReference>
<dbReference type="AlphaFoldDB" id="A0A6C0BJR7"/>
<sequence>MYLSGEKIDILNKLIATVIFFSLNVYHGSMLRVEYPTVFVSLYPYPLWRVLILVFLLASAYWCPRLAMMVAFSAFFYLMDMQHMAEPFHV</sequence>
<reference evidence="2" key="1">
    <citation type="journal article" date="2020" name="Nature">
        <title>Giant virus diversity and host interactions through global metagenomics.</title>
        <authorList>
            <person name="Schulz F."/>
            <person name="Roux S."/>
            <person name="Paez-Espino D."/>
            <person name="Jungbluth S."/>
            <person name="Walsh D.A."/>
            <person name="Denef V.J."/>
            <person name="McMahon K.D."/>
            <person name="Konstantinidis K.T."/>
            <person name="Eloe-Fadrosh E.A."/>
            <person name="Kyrpides N.C."/>
            <person name="Woyke T."/>
        </authorList>
    </citation>
    <scope>NUCLEOTIDE SEQUENCE</scope>
    <source>
        <strain evidence="2">GVMAG-M-3300013285-6</strain>
    </source>
</reference>
<keyword evidence="1" id="KW-0812">Transmembrane</keyword>
<keyword evidence="1" id="KW-1133">Transmembrane helix</keyword>
<name>A0A6C0BJR7_9ZZZZ</name>
<proteinExistence type="predicted"/>
<feature type="transmembrane region" description="Helical" evidence="1">
    <location>
        <begin position="10"/>
        <end position="27"/>
    </location>
</feature>
<feature type="transmembrane region" description="Helical" evidence="1">
    <location>
        <begin position="47"/>
        <end position="78"/>
    </location>
</feature>
<evidence type="ECO:0000313" key="2">
    <source>
        <dbReference type="EMBL" id="QHS91991.1"/>
    </source>
</evidence>
<evidence type="ECO:0000256" key="1">
    <source>
        <dbReference type="SAM" id="Phobius"/>
    </source>
</evidence>
<organism evidence="2">
    <name type="scientific">viral metagenome</name>
    <dbReference type="NCBI Taxonomy" id="1070528"/>
    <lineage>
        <taxon>unclassified sequences</taxon>
        <taxon>metagenomes</taxon>
        <taxon>organismal metagenomes</taxon>
    </lineage>
</organism>
<keyword evidence="1" id="KW-0472">Membrane</keyword>
<protein>
    <submittedName>
        <fullName evidence="2">Uncharacterized protein</fullName>
    </submittedName>
</protein>